<dbReference type="GO" id="GO:0000813">
    <property type="term" value="C:ESCRT I complex"/>
    <property type="evidence" value="ECO:0007669"/>
    <property type="project" value="InterPro"/>
</dbReference>
<sequence length="165" mass="18263">MEYEYNRSRSGPQVPMYRAPPSIYPKIGPHPHSAAPRPPPFQHQNPNPSPSIGLGIKVAIKPEYKIAPPPHLLPHVGDIPRSNFQFDFGLERKILAEAEKENPNWTKFGVENLPTKASDSSPSSKVTTADPIVNKYIAMGLSRDVVPIAVKNYGDNPTKVCSLFR</sequence>
<proteinExistence type="predicted"/>
<dbReference type="GO" id="GO:0043162">
    <property type="term" value="P:ubiquitin-dependent protein catabolic process via the multivesicular body sorting pathway"/>
    <property type="evidence" value="ECO:0007669"/>
    <property type="project" value="InterPro"/>
</dbReference>
<evidence type="ECO:0000256" key="1">
    <source>
        <dbReference type="SAM" id="MobiDB-lite"/>
    </source>
</evidence>
<reference evidence="3" key="3">
    <citation type="submission" date="2015-04" db="UniProtKB">
        <authorList>
            <consortium name="EnsemblPlants"/>
        </authorList>
    </citation>
    <scope>IDENTIFICATION</scope>
    <source>
        <strain evidence="3">cv. Jemalong A17</strain>
    </source>
</reference>
<keyword evidence="4" id="KW-1185">Reference proteome</keyword>
<dbReference type="PANTHER" id="PTHR15960">
    <property type="entry name" value="LD44032P"/>
    <property type="match status" value="1"/>
</dbReference>
<dbReference type="Proteomes" id="UP000002051">
    <property type="component" value="Chromosome 3"/>
</dbReference>
<dbReference type="AlphaFoldDB" id="A0A072VB95"/>
<feature type="region of interest" description="Disordered" evidence="1">
    <location>
        <begin position="106"/>
        <end position="126"/>
    </location>
</feature>
<organism evidence="2 4">
    <name type="scientific">Medicago truncatula</name>
    <name type="common">Barrel medic</name>
    <name type="synonym">Medicago tribuloides</name>
    <dbReference type="NCBI Taxonomy" id="3880"/>
    <lineage>
        <taxon>Eukaryota</taxon>
        <taxon>Viridiplantae</taxon>
        <taxon>Streptophyta</taxon>
        <taxon>Embryophyta</taxon>
        <taxon>Tracheophyta</taxon>
        <taxon>Spermatophyta</taxon>
        <taxon>Magnoliopsida</taxon>
        <taxon>eudicotyledons</taxon>
        <taxon>Gunneridae</taxon>
        <taxon>Pentapetalae</taxon>
        <taxon>rosids</taxon>
        <taxon>fabids</taxon>
        <taxon>Fabales</taxon>
        <taxon>Fabaceae</taxon>
        <taxon>Papilionoideae</taxon>
        <taxon>50 kb inversion clade</taxon>
        <taxon>NPAAA clade</taxon>
        <taxon>Hologalegina</taxon>
        <taxon>IRL clade</taxon>
        <taxon>Trifolieae</taxon>
        <taxon>Medicago</taxon>
    </lineage>
</organism>
<evidence type="ECO:0000313" key="2">
    <source>
        <dbReference type="EMBL" id="KEH35435.1"/>
    </source>
</evidence>
<evidence type="ECO:0000313" key="4">
    <source>
        <dbReference type="Proteomes" id="UP000002051"/>
    </source>
</evidence>
<dbReference type="OrthoDB" id="2018023at2759"/>
<feature type="compositionally biased region" description="Polar residues" evidence="1">
    <location>
        <begin position="115"/>
        <end position="126"/>
    </location>
</feature>
<dbReference type="GO" id="GO:0043130">
    <property type="term" value="F:ubiquitin binding"/>
    <property type="evidence" value="ECO:0007669"/>
    <property type="project" value="InterPro"/>
</dbReference>
<reference evidence="2 4" key="2">
    <citation type="journal article" date="2014" name="BMC Genomics">
        <title>An improved genome release (version Mt4.0) for the model legume Medicago truncatula.</title>
        <authorList>
            <person name="Tang H."/>
            <person name="Krishnakumar V."/>
            <person name="Bidwell S."/>
            <person name="Rosen B."/>
            <person name="Chan A."/>
            <person name="Zhou S."/>
            <person name="Gentzbittel L."/>
            <person name="Childs K.L."/>
            <person name="Yandell M."/>
            <person name="Gundlach H."/>
            <person name="Mayer K.F."/>
            <person name="Schwartz D.C."/>
            <person name="Town C.D."/>
        </authorList>
    </citation>
    <scope>GENOME REANNOTATION</scope>
    <source>
        <strain evidence="2">A17</strain>
        <strain evidence="3 4">cv. Jemalong A17</strain>
    </source>
</reference>
<accession>A0A072VB95</accession>
<dbReference type="ExpressionAtlas" id="A0A072VB95">
    <property type="expression patterns" value="differential"/>
</dbReference>
<dbReference type="PANTHER" id="PTHR15960:SF5">
    <property type="entry name" value="LD44032P"/>
    <property type="match status" value="1"/>
</dbReference>
<evidence type="ECO:0000313" key="3">
    <source>
        <dbReference type="EnsemblPlants" id="KEH35435"/>
    </source>
</evidence>
<gene>
    <name evidence="3" type="primary">11422212</name>
    <name evidence="2" type="ordered locus">MTR_3g090640</name>
</gene>
<reference evidence="2 4" key="1">
    <citation type="journal article" date="2011" name="Nature">
        <title>The Medicago genome provides insight into the evolution of rhizobial symbioses.</title>
        <authorList>
            <person name="Young N.D."/>
            <person name="Debelle F."/>
            <person name="Oldroyd G.E."/>
            <person name="Geurts R."/>
            <person name="Cannon S.B."/>
            <person name="Udvardi M.K."/>
            <person name="Benedito V.A."/>
            <person name="Mayer K.F."/>
            <person name="Gouzy J."/>
            <person name="Schoof H."/>
            <person name="Van de Peer Y."/>
            <person name="Proost S."/>
            <person name="Cook D.R."/>
            <person name="Meyers B.C."/>
            <person name="Spannagl M."/>
            <person name="Cheung F."/>
            <person name="De Mita S."/>
            <person name="Krishnakumar V."/>
            <person name="Gundlach H."/>
            <person name="Zhou S."/>
            <person name="Mudge J."/>
            <person name="Bharti A.K."/>
            <person name="Murray J.D."/>
            <person name="Naoumkina M.A."/>
            <person name="Rosen B."/>
            <person name="Silverstein K.A."/>
            <person name="Tang H."/>
            <person name="Rombauts S."/>
            <person name="Zhao P.X."/>
            <person name="Zhou P."/>
            <person name="Barbe V."/>
            <person name="Bardou P."/>
            <person name="Bechner M."/>
            <person name="Bellec A."/>
            <person name="Berger A."/>
            <person name="Berges H."/>
            <person name="Bidwell S."/>
            <person name="Bisseling T."/>
            <person name="Choisne N."/>
            <person name="Couloux A."/>
            <person name="Denny R."/>
            <person name="Deshpande S."/>
            <person name="Dai X."/>
            <person name="Doyle J.J."/>
            <person name="Dudez A.M."/>
            <person name="Farmer A.D."/>
            <person name="Fouteau S."/>
            <person name="Franken C."/>
            <person name="Gibelin C."/>
            <person name="Gish J."/>
            <person name="Goldstein S."/>
            <person name="Gonzalez A.J."/>
            <person name="Green P.J."/>
            <person name="Hallab A."/>
            <person name="Hartog M."/>
            <person name="Hua A."/>
            <person name="Humphray S.J."/>
            <person name="Jeong D.H."/>
            <person name="Jing Y."/>
            <person name="Jocker A."/>
            <person name="Kenton S.M."/>
            <person name="Kim D.J."/>
            <person name="Klee K."/>
            <person name="Lai H."/>
            <person name="Lang C."/>
            <person name="Lin S."/>
            <person name="Macmil S.L."/>
            <person name="Magdelenat G."/>
            <person name="Matthews L."/>
            <person name="McCorrison J."/>
            <person name="Monaghan E.L."/>
            <person name="Mun J.H."/>
            <person name="Najar F.Z."/>
            <person name="Nicholson C."/>
            <person name="Noirot C."/>
            <person name="O'Bleness M."/>
            <person name="Paule C.R."/>
            <person name="Poulain J."/>
            <person name="Prion F."/>
            <person name="Qin B."/>
            <person name="Qu C."/>
            <person name="Retzel E.F."/>
            <person name="Riddle C."/>
            <person name="Sallet E."/>
            <person name="Samain S."/>
            <person name="Samson N."/>
            <person name="Sanders I."/>
            <person name="Saurat O."/>
            <person name="Scarpelli C."/>
            <person name="Schiex T."/>
            <person name="Segurens B."/>
            <person name="Severin A.J."/>
            <person name="Sherrier D.J."/>
            <person name="Shi R."/>
            <person name="Sims S."/>
            <person name="Singer S.R."/>
            <person name="Sinharoy S."/>
            <person name="Sterck L."/>
            <person name="Viollet A."/>
            <person name="Wang B.B."/>
            <person name="Wang K."/>
            <person name="Wang M."/>
            <person name="Wang X."/>
            <person name="Warfsmann J."/>
            <person name="Weissenbach J."/>
            <person name="White D.D."/>
            <person name="White J.D."/>
            <person name="Wiley G.B."/>
            <person name="Wincker P."/>
            <person name="Xing Y."/>
            <person name="Yang L."/>
            <person name="Yao Z."/>
            <person name="Ying F."/>
            <person name="Zhai J."/>
            <person name="Zhou L."/>
            <person name="Zuber A."/>
            <person name="Denarie J."/>
            <person name="Dixon R.A."/>
            <person name="May G.D."/>
            <person name="Schwartz D.C."/>
            <person name="Rogers J."/>
            <person name="Quetier F."/>
            <person name="Town C.D."/>
            <person name="Roe B.A."/>
        </authorList>
    </citation>
    <scope>NUCLEOTIDE SEQUENCE [LARGE SCALE GENOMIC DNA]</scope>
    <source>
        <strain evidence="2">A17</strain>
        <strain evidence="3 4">cv. Jemalong A17</strain>
    </source>
</reference>
<dbReference type="EMBL" id="CM001219">
    <property type="protein sequence ID" value="KEH35435.1"/>
    <property type="molecule type" value="Genomic_DNA"/>
</dbReference>
<protein>
    <submittedName>
        <fullName evidence="2">Proline-rich cell wall-like protein</fullName>
    </submittedName>
</protein>
<dbReference type="InterPro" id="IPR038870">
    <property type="entry name" value="UBAP1"/>
</dbReference>
<feature type="region of interest" description="Disordered" evidence="1">
    <location>
        <begin position="1"/>
        <end position="53"/>
    </location>
</feature>
<name>A0A072VB95_MEDTR</name>
<dbReference type="EnsemblPlants" id="KEH35435">
    <property type="protein sequence ID" value="KEH35435"/>
    <property type="gene ID" value="MTR_3g090640"/>
</dbReference>